<evidence type="ECO:0000259" key="9">
    <source>
        <dbReference type="SMART" id="SM01097"/>
    </source>
</evidence>
<evidence type="ECO:0000256" key="1">
    <source>
        <dbReference type="ARBA" id="ARBA00005077"/>
    </source>
</evidence>
<evidence type="ECO:0000256" key="4">
    <source>
        <dbReference type="ARBA" id="ARBA00022741"/>
    </source>
</evidence>
<protein>
    <recommendedName>
        <fullName evidence="8">Carbamoyl phosphate synthase small chain</fullName>
        <ecNumber evidence="8">6.3.5.5</ecNumber>
    </recommendedName>
    <alternativeName>
        <fullName evidence="8">Carbamoyl phosphate synthetase glutamine chain</fullName>
    </alternativeName>
</protein>
<comment type="caution">
    <text evidence="10">The sequence shown here is derived from an EMBL/GenBank/DDBJ whole genome shotgun (WGS) entry which is preliminary data.</text>
</comment>
<comment type="pathway">
    <text evidence="1 8">Amino-acid biosynthesis; L-arginine biosynthesis; carbamoyl phosphate from bicarbonate: step 1/1.</text>
</comment>
<comment type="pathway">
    <text evidence="8">Pyrimidine metabolism; UMP biosynthesis via de novo pathway; (S)-dihydroorotate from bicarbonate: step 1/3.</text>
</comment>
<proteinExistence type="inferred from homology"/>
<dbReference type="PRINTS" id="PR00096">
    <property type="entry name" value="GATASE"/>
</dbReference>
<dbReference type="Gene3D" id="3.40.50.880">
    <property type="match status" value="1"/>
</dbReference>
<dbReference type="InterPro" id="IPR002474">
    <property type="entry name" value="CarbamoylP_synth_ssu_N"/>
</dbReference>
<dbReference type="GO" id="GO:0044205">
    <property type="term" value="P:'de novo' UMP biosynthetic process"/>
    <property type="evidence" value="ECO:0007669"/>
    <property type="project" value="UniProtKB-UniRule"/>
</dbReference>
<evidence type="ECO:0000256" key="3">
    <source>
        <dbReference type="ARBA" id="ARBA00022598"/>
    </source>
</evidence>
<comment type="function">
    <text evidence="8">Small subunit of the glutamine-dependent carbamoyl phosphate synthetase (CPSase). CPSase catalyzes the formation of carbamoyl phosphate from the ammonia moiety of glutamine, carbonate, and phosphate donated by ATP, constituting the first step of 2 biosynthetic pathways, one leading to arginine and/or urea and the other to pyrimidine nucleotides. The small subunit (glutamine amidotransferase) binds and cleaves glutamine to supply the large subunit with the substrate ammonia.</text>
</comment>
<dbReference type="GO" id="GO:0006526">
    <property type="term" value="P:L-arginine biosynthetic process"/>
    <property type="evidence" value="ECO:0007669"/>
    <property type="project" value="UniProtKB-UniRule"/>
</dbReference>
<reference evidence="11" key="1">
    <citation type="submission" date="2018-12" db="EMBL/GenBank/DDBJ databases">
        <title>Tengunoibacter tsumagoiensis gen. nov., sp. nov., Dictyobacter kobayashii sp. nov., D. alpinus sp. nov., and D. joshuensis sp. nov. and description of Dictyobacteraceae fam. nov. within the order Ktedonobacterales isolated from Tengu-no-mugimeshi.</title>
        <authorList>
            <person name="Wang C.M."/>
            <person name="Zheng Y."/>
            <person name="Sakai Y."/>
            <person name="Toyoda A."/>
            <person name="Minakuchi Y."/>
            <person name="Abe K."/>
            <person name="Yokota A."/>
            <person name="Yabe S."/>
        </authorList>
    </citation>
    <scope>NUCLEOTIDE SEQUENCE [LARGE SCALE GENOMIC DNA]</scope>
    <source>
        <strain evidence="11">Uno3</strain>
    </source>
</reference>
<keyword evidence="11" id="KW-1185">Reference proteome</keyword>
<dbReference type="EMBL" id="BIFR01000001">
    <property type="protein sequence ID" value="GCE11473.1"/>
    <property type="molecule type" value="Genomic_DNA"/>
</dbReference>
<dbReference type="GO" id="GO:0004088">
    <property type="term" value="F:carbamoyl-phosphate synthase (glutamine-hydrolyzing) activity"/>
    <property type="evidence" value="ECO:0007669"/>
    <property type="project" value="UniProtKB-UniRule"/>
</dbReference>
<organism evidence="10 11">
    <name type="scientific">Tengunoibacter tsumagoiensis</name>
    <dbReference type="NCBI Taxonomy" id="2014871"/>
    <lineage>
        <taxon>Bacteria</taxon>
        <taxon>Bacillati</taxon>
        <taxon>Chloroflexota</taxon>
        <taxon>Ktedonobacteria</taxon>
        <taxon>Ktedonobacterales</taxon>
        <taxon>Dictyobacteraceae</taxon>
        <taxon>Tengunoibacter</taxon>
    </lineage>
</organism>
<dbReference type="SUPFAM" id="SSF52317">
    <property type="entry name" value="Class I glutamine amidotransferase-like"/>
    <property type="match status" value="1"/>
</dbReference>
<feature type="active site" evidence="8">
    <location>
        <position position="342"/>
    </location>
</feature>
<gene>
    <name evidence="10" type="primary">carA_1</name>
    <name evidence="8" type="synonym">carA</name>
    <name evidence="10" type="ORF">KTT_13320</name>
</gene>
<keyword evidence="3 8" id="KW-0436">Ligase</keyword>
<feature type="binding site" evidence="8">
    <location>
        <position position="259"/>
    </location>
    <ligand>
        <name>L-glutamine</name>
        <dbReference type="ChEBI" id="CHEBI:58359"/>
    </ligand>
</feature>
<dbReference type="HAMAP" id="MF_01209">
    <property type="entry name" value="CPSase_S_chain"/>
    <property type="match status" value="1"/>
</dbReference>
<keyword evidence="6 8" id="KW-0315">Glutamine amidotransferase</keyword>
<dbReference type="Pfam" id="PF00988">
    <property type="entry name" value="CPSase_sm_chain"/>
    <property type="match status" value="1"/>
</dbReference>
<feature type="domain" description="Carbamoyl-phosphate synthase small subunit N-terminal" evidence="9">
    <location>
        <begin position="17"/>
        <end position="148"/>
    </location>
</feature>
<sequence length="365" mass="40379">MTTPIISLTDHSHHSVTHGRLVLEDGSVFEGRSFGYEQAQAGEVVFSTGMVGYPETLTDASFAGQLLILTYPLTGNYGVPLPEFWEHNRIHISGLIVSNYIDTPSHAQSTMTLSAWLKQEKIPALEIKDTRLLTQHIRDSGALLGKIVFESDIPFYDPNEENQIAHVSTTSVLKLGTGRKKLALLDCGAKQNILRCLLKRDVELTVLPWDYPLFESGNEWSFDGLLISNGPGNPKFATPTIKTIQTALENTIPTFGICMGNQLLTLAAGGDTYKMKFGHRSQNQPCQMVGTQRCFITTQNHGFAVGEVPEGFTPWFVNANDGTNEGIIHSSRPFMSVQFHPEAAPGPTDTEWVFDYFLEKLETSK</sequence>
<dbReference type="Gene3D" id="3.50.30.20">
    <property type="entry name" value="Carbamoyl-phosphate synthase small subunit, N-terminal domain"/>
    <property type="match status" value="1"/>
</dbReference>
<evidence type="ECO:0000313" key="10">
    <source>
        <dbReference type="EMBL" id="GCE11473.1"/>
    </source>
</evidence>
<name>A0A401ZXB3_9CHLR</name>
<dbReference type="InterPro" id="IPR035686">
    <property type="entry name" value="CPSase_GATase1"/>
</dbReference>
<dbReference type="RefSeq" id="WP_126579184.1">
    <property type="nucleotide sequence ID" value="NZ_BIFR01000001.1"/>
</dbReference>
<keyword evidence="5 8" id="KW-0067">ATP-binding</keyword>
<feature type="binding site" evidence="8">
    <location>
        <position position="300"/>
    </location>
    <ligand>
        <name>L-glutamine</name>
        <dbReference type="ChEBI" id="CHEBI:58359"/>
    </ligand>
</feature>
<feature type="binding site" evidence="8">
    <location>
        <position position="262"/>
    </location>
    <ligand>
        <name>L-glutamine</name>
        <dbReference type="ChEBI" id="CHEBI:58359"/>
    </ligand>
</feature>
<dbReference type="EC" id="6.3.5.5" evidence="8"/>
<dbReference type="SUPFAM" id="SSF52021">
    <property type="entry name" value="Carbamoyl phosphate synthetase, small subunit N-terminal domain"/>
    <property type="match status" value="1"/>
</dbReference>
<feature type="binding site" evidence="8">
    <location>
        <position position="303"/>
    </location>
    <ligand>
        <name>L-glutamine</name>
        <dbReference type="ChEBI" id="CHEBI:58359"/>
    </ligand>
</feature>
<dbReference type="GO" id="GO:0004359">
    <property type="term" value="F:glutaminase activity"/>
    <property type="evidence" value="ECO:0007669"/>
    <property type="project" value="RHEA"/>
</dbReference>
<dbReference type="InterPro" id="IPR029062">
    <property type="entry name" value="Class_I_gatase-like"/>
</dbReference>
<dbReference type="InterPro" id="IPR036480">
    <property type="entry name" value="CarbP_synth_ssu_N_sf"/>
</dbReference>
<feature type="binding site" evidence="8">
    <location>
        <position position="61"/>
    </location>
    <ligand>
        <name>L-glutamine</name>
        <dbReference type="ChEBI" id="CHEBI:58359"/>
    </ligand>
</feature>
<feature type="binding site" evidence="8">
    <location>
        <position position="232"/>
    </location>
    <ligand>
        <name>L-glutamine</name>
        <dbReference type="ChEBI" id="CHEBI:58359"/>
    </ligand>
</feature>
<dbReference type="PANTHER" id="PTHR43418">
    <property type="entry name" value="MULTIFUNCTIONAL TRYPTOPHAN BIOSYNTHESIS PROTEIN-RELATED"/>
    <property type="match status" value="1"/>
</dbReference>
<keyword evidence="4 8" id="KW-0547">Nucleotide-binding</keyword>
<dbReference type="PROSITE" id="PS51273">
    <property type="entry name" value="GATASE_TYPE_1"/>
    <property type="match status" value="1"/>
</dbReference>
<dbReference type="PRINTS" id="PR00097">
    <property type="entry name" value="ANTSNTHASEII"/>
</dbReference>
<evidence type="ECO:0000313" key="11">
    <source>
        <dbReference type="Proteomes" id="UP000287352"/>
    </source>
</evidence>
<dbReference type="OrthoDB" id="9804328at2"/>
<keyword evidence="8" id="KW-0028">Amino-acid biosynthesis</keyword>
<dbReference type="AlphaFoldDB" id="A0A401ZXB3"/>
<evidence type="ECO:0000256" key="8">
    <source>
        <dbReference type="HAMAP-Rule" id="MF_01209"/>
    </source>
</evidence>
<dbReference type="InterPro" id="IPR006274">
    <property type="entry name" value="CarbamoylP_synth_ssu"/>
</dbReference>
<dbReference type="GO" id="GO:0006207">
    <property type="term" value="P:'de novo' pyrimidine nucleobase biosynthetic process"/>
    <property type="evidence" value="ECO:0007669"/>
    <property type="project" value="InterPro"/>
</dbReference>
<dbReference type="UniPathway" id="UPA00070">
    <property type="reaction ID" value="UER00115"/>
</dbReference>
<dbReference type="NCBIfam" id="TIGR01368">
    <property type="entry name" value="CPSaseIIsmall"/>
    <property type="match status" value="1"/>
</dbReference>
<feature type="binding site" evidence="8">
    <location>
        <position position="302"/>
    </location>
    <ligand>
        <name>L-glutamine</name>
        <dbReference type="ChEBI" id="CHEBI:58359"/>
    </ligand>
</feature>
<evidence type="ECO:0000256" key="6">
    <source>
        <dbReference type="ARBA" id="ARBA00022962"/>
    </source>
</evidence>
<dbReference type="Pfam" id="PF00117">
    <property type="entry name" value="GATase"/>
    <property type="match status" value="1"/>
</dbReference>
<evidence type="ECO:0000256" key="2">
    <source>
        <dbReference type="ARBA" id="ARBA00007800"/>
    </source>
</evidence>
<comment type="similarity">
    <text evidence="2 8">Belongs to the CarA family.</text>
</comment>
<dbReference type="GO" id="GO:0006541">
    <property type="term" value="P:glutamine metabolic process"/>
    <property type="evidence" value="ECO:0007669"/>
    <property type="project" value="InterPro"/>
</dbReference>
<feature type="binding site" evidence="8">
    <location>
        <position position="230"/>
    </location>
    <ligand>
        <name>L-glutamine</name>
        <dbReference type="ChEBI" id="CHEBI:58359"/>
    </ligand>
</feature>
<dbReference type="PRINTS" id="PR00099">
    <property type="entry name" value="CPSGATASE"/>
</dbReference>
<feature type="active site" evidence="8">
    <location>
        <position position="340"/>
    </location>
</feature>
<comment type="catalytic activity">
    <reaction evidence="8">
        <text>L-glutamine + H2O = L-glutamate + NH4(+)</text>
        <dbReference type="Rhea" id="RHEA:15889"/>
        <dbReference type="ChEBI" id="CHEBI:15377"/>
        <dbReference type="ChEBI" id="CHEBI:28938"/>
        <dbReference type="ChEBI" id="CHEBI:29985"/>
        <dbReference type="ChEBI" id="CHEBI:58359"/>
    </reaction>
</comment>
<feature type="region of interest" description="CPSase" evidence="8">
    <location>
        <begin position="1"/>
        <end position="180"/>
    </location>
</feature>
<dbReference type="CDD" id="cd01744">
    <property type="entry name" value="GATase1_CPSase"/>
    <property type="match status" value="1"/>
</dbReference>
<keyword evidence="8" id="KW-0665">Pyrimidine biosynthesis</keyword>
<dbReference type="PANTHER" id="PTHR43418:SF7">
    <property type="entry name" value="CARBAMOYL-PHOSPHATE SYNTHASE SMALL CHAIN"/>
    <property type="match status" value="1"/>
</dbReference>
<dbReference type="NCBIfam" id="NF009475">
    <property type="entry name" value="PRK12838.1"/>
    <property type="match status" value="1"/>
</dbReference>
<dbReference type="UniPathway" id="UPA00068">
    <property type="reaction ID" value="UER00171"/>
</dbReference>
<dbReference type="Proteomes" id="UP000287352">
    <property type="component" value="Unassembled WGS sequence"/>
</dbReference>
<dbReference type="SMART" id="SM01097">
    <property type="entry name" value="CPSase_sm_chain"/>
    <property type="match status" value="1"/>
</dbReference>
<dbReference type="GO" id="GO:0005524">
    <property type="term" value="F:ATP binding"/>
    <property type="evidence" value="ECO:0007669"/>
    <property type="project" value="UniProtKB-UniRule"/>
</dbReference>
<comment type="catalytic activity">
    <reaction evidence="7 8">
        <text>hydrogencarbonate + L-glutamine + 2 ATP + H2O = carbamoyl phosphate + L-glutamate + 2 ADP + phosphate + 2 H(+)</text>
        <dbReference type="Rhea" id="RHEA:18633"/>
        <dbReference type="ChEBI" id="CHEBI:15377"/>
        <dbReference type="ChEBI" id="CHEBI:15378"/>
        <dbReference type="ChEBI" id="CHEBI:17544"/>
        <dbReference type="ChEBI" id="CHEBI:29985"/>
        <dbReference type="ChEBI" id="CHEBI:30616"/>
        <dbReference type="ChEBI" id="CHEBI:43474"/>
        <dbReference type="ChEBI" id="CHEBI:58228"/>
        <dbReference type="ChEBI" id="CHEBI:58359"/>
        <dbReference type="ChEBI" id="CHEBI:456216"/>
        <dbReference type="EC" id="6.3.5.5"/>
    </reaction>
</comment>
<comment type="subunit">
    <text evidence="8">Composed of two chains; the small (or glutamine) chain promotes the hydrolysis of glutamine to ammonia, which is used by the large (or ammonia) chain to synthesize carbamoyl phosphate. Tetramer of heterodimers (alpha,beta)4.</text>
</comment>
<accession>A0A401ZXB3</accession>
<evidence type="ECO:0000256" key="5">
    <source>
        <dbReference type="ARBA" id="ARBA00022840"/>
    </source>
</evidence>
<feature type="active site" description="Nucleophile" evidence="8">
    <location>
        <position position="258"/>
    </location>
</feature>
<dbReference type="InterPro" id="IPR017926">
    <property type="entry name" value="GATASE"/>
</dbReference>
<keyword evidence="8" id="KW-0055">Arginine biosynthesis</keyword>
<evidence type="ECO:0000256" key="7">
    <source>
        <dbReference type="ARBA" id="ARBA00048816"/>
    </source>
</evidence>
<dbReference type="InterPro" id="IPR050472">
    <property type="entry name" value="Anth_synth/Amidotransfase"/>
</dbReference>